<dbReference type="Proteomes" id="UP001054945">
    <property type="component" value="Unassembled WGS sequence"/>
</dbReference>
<gene>
    <name evidence="2" type="ORF">CEXT_707061</name>
</gene>
<protein>
    <submittedName>
        <fullName evidence="2">Uncharacterized protein</fullName>
    </submittedName>
</protein>
<sequence>MAAYKLLLASLILWVLKLDGPRLHIPMSLYYIPYAYILNWTFFIVIAGEVHEQDVVFKKPIALNLLKSPENLKKRQLNLLNSLKLKIAISAWGYF</sequence>
<keyword evidence="1" id="KW-1133">Transmembrane helix</keyword>
<keyword evidence="3" id="KW-1185">Reference proteome</keyword>
<organism evidence="2 3">
    <name type="scientific">Caerostris extrusa</name>
    <name type="common">Bark spider</name>
    <name type="synonym">Caerostris bankana</name>
    <dbReference type="NCBI Taxonomy" id="172846"/>
    <lineage>
        <taxon>Eukaryota</taxon>
        <taxon>Metazoa</taxon>
        <taxon>Ecdysozoa</taxon>
        <taxon>Arthropoda</taxon>
        <taxon>Chelicerata</taxon>
        <taxon>Arachnida</taxon>
        <taxon>Araneae</taxon>
        <taxon>Araneomorphae</taxon>
        <taxon>Entelegynae</taxon>
        <taxon>Araneoidea</taxon>
        <taxon>Araneidae</taxon>
        <taxon>Caerostris</taxon>
    </lineage>
</organism>
<reference evidence="2 3" key="1">
    <citation type="submission" date="2021-06" db="EMBL/GenBank/DDBJ databases">
        <title>Caerostris extrusa draft genome.</title>
        <authorList>
            <person name="Kono N."/>
            <person name="Arakawa K."/>
        </authorList>
    </citation>
    <scope>NUCLEOTIDE SEQUENCE [LARGE SCALE GENOMIC DNA]</scope>
</reference>
<comment type="caution">
    <text evidence="2">The sequence shown here is derived from an EMBL/GenBank/DDBJ whole genome shotgun (WGS) entry which is preliminary data.</text>
</comment>
<evidence type="ECO:0000313" key="3">
    <source>
        <dbReference type="Proteomes" id="UP001054945"/>
    </source>
</evidence>
<feature type="transmembrane region" description="Helical" evidence="1">
    <location>
        <begin position="31"/>
        <end position="50"/>
    </location>
</feature>
<keyword evidence="1" id="KW-0472">Membrane</keyword>
<accession>A0AAV4R9G3</accession>
<dbReference type="EMBL" id="BPLR01007492">
    <property type="protein sequence ID" value="GIY17286.1"/>
    <property type="molecule type" value="Genomic_DNA"/>
</dbReference>
<dbReference type="AlphaFoldDB" id="A0AAV4R9G3"/>
<evidence type="ECO:0000313" key="2">
    <source>
        <dbReference type="EMBL" id="GIY17286.1"/>
    </source>
</evidence>
<evidence type="ECO:0000256" key="1">
    <source>
        <dbReference type="SAM" id="Phobius"/>
    </source>
</evidence>
<name>A0AAV4R9G3_CAEEX</name>
<keyword evidence="1" id="KW-0812">Transmembrane</keyword>
<proteinExistence type="predicted"/>